<name>A0ACB8ZE38_9ASTR</name>
<protein>
    <submittedName>
        <fullName evidence="1">Uncharacterized protein</fullName>
    </submittedName>
</protein>
<dbReference type="Proteomes" id="UP001056120">
    <property type="component" value="Linkage Group LG26"/>
</dbReference>
<dbReference type="EMBL" id="CM042043">
    <property type="protein sequence ID" value="KAI3695576.1"/>
    <property type="molecule type" value="Genomic_DNA"/>
</dbReference>
<evidence type="ECO:0000313" key="2">
    <source>
        <dbReference type="Proteomes" id="UP001056120"/>
    </source>
</evidence>
<keyword evidence="2" id="KW-1185">Reference proteome</keyword>
<gene>
    <name evidence="1" type="ORF">L1987_78574</name>
</gene>
<comment type="caution">
    <text evidence="1">The sequence shown here is derived from an EMBL/GenBank/DDBJ whole genome shotgun (WGS) entry which is preliminary data.</text>
</comment>
<proteinExistence type="predicted"/>
<accession>A0ACB8ZE38</accession>
<organism evidence="1 2">
    <name type="scientific">Smallanthus sonchifolius</name>
    <dbReference type="NCBI Taxonomy" id="185202"/>
    <lineage>
        <taxon>Eukaryota</taxon>
        <taxon>Viridiplantae</taxon>
        <taxon>Streptophyta</taxon>
        <taxon>Embryophyta</taxon>
        <taxon>Tracheophyta</taxon>
        <taxon>Spermatophyta</taxon>
        <taxon>Magnoliopsida</taxon>
        <taxon>eudicotyledons</taxon>
        <taxon>Gunneridae</taxon>
        <taxon>Pentapetalae</taxon>
        <taxon>asterids</taxon>
        <taxon>campanulids</taxon>
        <taxon>Asterales</taxon>
        <taxon>Asteraceae</taxon>
        <taxon>Asteroideae</taxon>
        <taxon>Heliantheae alliance</taxon>
        <taxon>Millerieae</taxon>
        <taxon>Smallanthus</taxon>
    </lineage>
</organism>
<evidence type="ECO:0000313" key="1">
    <source>
        <dbReference type="EMBL" id="KAI3695576.1"/>
    </source>
</evidence>
<sequence>MWWKAARRHLTERIENLDGKLDEQVEISKLFKTEVTDVQDNILSQLGHNLDSLKRMVANMDEKIMTLEEKQAWSAVSTQ</sequence>
<reference evidence="2" key="1">
    <citation type="journal article" date="2022" name="Mol. Ecol. Resour.">
        <title>The genomes of chicory, endive, great burdock and yacon provide insights into Asteraceae palaeo-polyploidization history and plant inulin production.</title>
        <authorList>
            <person name="Fan W."/>
            <person name="Wang S."/>
            <person name="Wang H."/>
            <person name="Wang A."/>
            <person name="Jiang F."/>
            <person name="Liu H."/>
            <person name="Zhao H."/>
            <person name="Xu D."/>
            <person name="Zhang Y."/>
        </authorList>
    </citation>
    <scope>NUCLEOTIDE SEQUENCE [LARGE SCALE GENOMIC DNA]</scope>
    <source>
        <strain evidence="2">cv. Yunnan</strain>
    </source>
</reference>
<reference evidence="1 2" key="2">
    <citation type="journal article" date="2022" name="Mol. Ecol. Resour.">
        <title>The genomes of chicory, endive, great burdock and yacon provide insights into Asteraceae paleo-polyploidization history and plant inulin production.</title>
        <authorList>
            <person name="Fan W."/>
            <person name="Wang S."/>
            <person name="Wang H."/>
            <person name="Wang A."/>
            <person name="Jiang F."/>
            <person name="Liu H."/>
            <person name="Zhao H."/>
            <person name="Xu D."/>
            <person name="Zhang Y."/>
        </authorList>
    </citation>
    <scope>NUCLEOTIDE SEQUENCE [LARGE SCALE GENOMIC DNA]</scope>
    <source>
        <strain evidence="2">cv. Yunnan</strain>
        <tissue evidence="1">Leaves</tissue>
    </source>
</reference>